<dbReference type="InterPro" id="IPR011009">
    <property type="entry name" value="Kinase-like_dom_sf"/>
</dbReference>
<name>V5WND0_9SPIO</name>
<protein>
    <recommendedName>
        <fullName evidence="3">Serine/threonine protein kinase</fullName>
    </recommendedName>
</protein>
<dbReference type="Proteomes" id="UP000018680">
    <property type="component" value="Chromosome"/>
</dbReference>
<dbReference type="HOGENOM" id="CLU_110255_0_0_12"/>
<dbReference type="RefSeq" id="WP_024269637.1">
    <property type="nucleotide sequence ID" value="NC_023035.1"/>
</dbReference>
<dbReference type="EMBL" id="CP006939">
    <property type="protein sequence ID" value="AHC16749.1"/>
    <property type="molecule type" value="Genomic_DNA"/>
</dbReference>
<evidence type="ECO:0008006" key="3">
    <source>
        <dbReference type="Google" id="ProtNLM"/>
    </source>
</evidence>
<dbReference type="OrthoDB" id="7863753at2"/>
<dbReference type="AlphaFoldDB" id="V5WND0"/>
<organism evidence="1 2">
    <name type="scientific">Salinispira pacifica</name>
    <dbReference type="NCBI Taxonomy" id="1307761"/>
    <lineage>
        <taxon>Bacteria</taxon>
        <taxon>Pseudomonadati</taxon>
        <taxon>Spirochaetota</taxon>
        <taxon>Spirochaetia</taxon>
        <taxon>Spirochaetales</taxon>
        <taxon>Spirochaetaceae</taxon>
        <taxon>Salinispira</taxon>
    </lineage>
</organism>
<evidence type="ECO:0000313" key="1">
    <source>
        <dbReference type="EMBL" id="AHC16749.1"/>
    </source>
</evidence>
<accession>V5WND0</accession>
<gene>
    <name evidence="1" type="ORF">L21SP2_3411</name>
</gene>
<reference evidence="1 2" key="1">
    <citation type="journal article" date="2015" name="Stand. Genomic Sci.">
        <title>Complete genome sequence and description of Salinispira pacifica gen. nov., sp. nov., a novel spirochaete isolated form a hypersaline microbial mat.</title>
        <authorList>
            <person name="Ben Hania W."/>
            <person name="Joseph M."/>
            <person name="Schumann P."/>
            <person name="Bunk B."/>
            <person name="Fiebig A."/>
            <person name="Sproer C."/>
            <person name="Klenk H.P."/>
            <person name="Fardeau M.L."/>
            <person name="Spring S."/>
        </authorList>
    </citation>
    <scope>NUCLEOTIDE SEQUENCE [LARGE SCALE GENOMIC DNA]</scope>
    <source>
        <strain evidence="1 2">L21-RPul-D2</strain>
    </source>
</reference>
<dbReference type="SUPFAM" id="SSF56112">
    <property type="entry name" value="Protein kinase-like (PK-like)"/>
    <property type="match status" value="1"/>
</dbReference>
<keyword evidence="2" id="KW-1185">Reference proteome</keyword>
<dbReference type="KEGG" id="slr:L21SP2_3411"/>
<sequence length="218" mass="25918">MNNRHFTFQNHGDLLQYDNRDWQRTQELWRGKSAESSLYSDGQRHIVIKRFVSREENYISLKDALSLELGSYEKLRKFEVPVPELLSWTQSPPILMKEFVPGPTVMELLARGHLDAPLIEMARNIAQTVESKGWNIDYFPANFVYQKELNRLVYIDYEIQPFTPEWSFENWGSWYWFNHPGFQSFLKSGDGNDINQKNSFHPLKTEDIIRRRMQFFAS</sequence>
<proteinExistence type="predicted"/>
<dbReference type="STRING" id="1307761.L21SP2_3411"/>
<evidence type="ECO:0000313" key="2">
    <source>
        <dbReference type="Proteomes" id="UP000018680"/>
    </source>
</evidence>
<dbReference type="eggNOG" id="ENOG502ZA6P">
    <property type="taxonomic scope" value="Bacteria"/>
</dbReference>